<sequence length="318" mass="38286">MIEENSPETQQQLSALSDKFDAMGQNLNHQLEGFVHSKPINYWDYIQTDVLLNLQVQRTLIPDEMVFIMYHQVNELFFKMILWEIEQVAYAKELTAVFFSEKLDRISRYFDMLTSSFNIMREGMQMEQYLKFRRTLSPASGFQSAQYRFIEFSSTELQNLIDSRFREDFKNMEKNKDSFYDEAFEQLYWQAAGKNFTTGEKTYTLKEFELKYKDEFIRFIKQYESLNLWSKFKTLPLSDQKDATLLKAMRHYDYTVNVQWVMSHYHAALHYLNQGKEPLEATGGSDWVKYMHPKYQKRIFFPEVWSQKEREEWGQNVN</sequence>
<dbReference type="EMBL" id="QOVM01000004">
    <property type="protein sequence ID" value="RXG22121.1"/>
    <property type="molecule type" value="Genomic_DNA"/>
</dbReference>
<name>A0A4Q0P6R8_9FLAO</name>
<keyword evidence="1" id="KW-0560">Oxidoreductase</keyword>
<organism evidence="1 2">
    <name type="scientific">Leeuwenhoekiella aequorea</name>
    <dbReference type="NCBI Taxonomy" id="283736"/>
    <lineage>
        <taxon>Bacteria</taxon>
        <taxon>Pseudomonadati</taxon>
        <taxon>Bacteroidota</taxon>
        <taxon>Flavobacteriia</taxon>
        <taxon>Flavobacteriales</taxon>
        <taxon>Flavobacteriaceae</taxon>
        <taxon>Leeuwenhoekiella</taxon>
    </lineage>
</organism>
<keyword evidence="1" id="KW-0223">Dioxygenase</keyword>
<accession>A0A4Q0P6R8</accession>
<dbReference type="Pfam" id="PF03301">
    <property type="entry name" value="Trp_dioxygenase"/>
    <property type="match status" value="1"/>
</dbReference>
<dbReference type="GO" id="GO:0004833">
    <property type="term" value="F:L-tryptophan 2,3-dioxygenase activity"/>
    <property type="evidence" value="ECO:0007669"/>
    <property type="project" value="InterPro"/>
</dbReference>
<dbReference type="GO" id="GO:0019442">
    <property type="term" value="P:L-tryptophan catabolic process to acetyl-CoA"/>
    <property type="evidence" value="ECO:0007669"/>
    <property type="project" value="TreeGrafter"/>
</dbReference>
<dbReference type="GO" id="GO:0019441">
    <property type="term" value="P:L-tryptophan catabolic process to kynurenine"/>
    <property type="evidence" value="ECO:0007669"/>
    <property type="project" value="InterPro"/>
</dbReference>
<dbReference type="RefSeq" id="WP_128758016.1">
    <property type="nucleotide sequence ID" value="NZ_QOVM01000004.1"/>
</dbReference>
<dbReference type="AlphaFoldDB" id="A0A4Q0P6R8"/>
<dbReference type="InterPro" id="IPR004981">
    <property type="entry name" value="Trp_2_3_dOase"/>
</dbReference>
<dbReference type="GO" id="GO:0046872">
    <property type="term" value="F:metal ion binding"/>
    <property type="evidence" value="ECO:0007669"/>
    <property type="project" value="InterPro"/>
</dbReference>
<dbReference type="OrthoDB" id="9776847at2"/>
<dbReference type="PANTHER" id="PTHR10138">
    <property type="entry name" value="TRYPTOPHAN 2,3-DIOXYGENASE"/>
    <property type="match status" value="1"/>
</dbReference>
<keyword evidence="2" id="KW-1185">Reference proteome</keyword>
<proteinExistence type="predicted"/>
<dbReference type="SUPFAM" id="SSF140959">
    <property type="entry name" value="Indolic compounds 2,3-dioxygenase-like"/>
    <property type="match status" value="1"/>
</dbReference>
<dbReference type="Gene3D" id="1.20.58.480">
    <property type="match status" value="1"/>
</dbReference>
<evidence type="ECO:0000313" key="1">
    <source>
        <dbReference type="EMBL" id="RXG22121.1"/>
    </source>
</evidence>
<dbReference type="GO" id="GO:0020037">
    <property type="term" value="F:heme binding"/>
    <property type="evidence" value="ECO:0007669"/>
    <property type="project" value="InterPro"/>
</dbReference>
<dbReference type="Proteomes" id="UP000289238">
    <property type="component" value="Unassembled WGS sequence"/>
</dbReference>
<comment type="caution">
    <text evidence="1">The sequence shown here is derived from an EMBL/GenBank/DDBJ whole genome shotgun (WGS) entry which is preliminary data.</text>
</comment>
<evidence type="ECO:0000313" key="2">
    <source>
        <dbReference type="Proteomes" id="UP000289238"/>
    </source>
</evidence>
<protein>
    <submittedName>
        <fullName evidence="1">Tryptophan 2,3-dioxygenase</fullName>
    </submittedName>
</protein>
<dbReference type="InterPro" id="IPR037217">
    <property type="entry name" value="Trp/Indoleamine_2_3_dOase-like"/>
</dbReference>
<reference evidence="1 2" key="1">
    <citation type="submission" date="2018-07" db="EMBL/GenBank/DDBJ databases">
        <title>Leeuwenhoekiella genomics.</title>
        <authorList>
            <person name="Tahon G."/>
            <person name="Willems A."/>
        </authorList>
    </citation>
    <scope>NUCLEOTIDE SEQUENCE [LARGE SCALE GENOMIC DNA]</scope>
    <source>
        <strain evidence="1 2">LMG 22550</strain>
    </source>
</reference>
<gene>
    <name evidence="1" type="ORF">DSM00_2185</name>
</gene>
<dbReference type="PANTHER" id="PTHR10138:SF0">
    <property type="entry name" value="TRYPTOPHAN 2,3-DIOXYGENASE"/>
    <property type="match status" value="1"/>
</dbReference>